<dbReference type="AlphaFoldDB" id="A0A0R2AG41"/>
<organism evidence="2 3">
    <name type="scientific">Ligilactobacillus agilis DSM 20509</name>
    <dbReference type="NCBI Taxonomy" id="1423718"/>
    <lineage>
        <taxon>Bacteria</taxon>
        <taxon>Bacillati</taxon>
        <taxon>Bacillota</taxon>
        <taxon>Bacilli</taxon>
        <taxon>Lactobacillales</taxon>
        <taxon>Lactobacillaceae</taxon>
        <taxon>Ligilactobacillus</taxon>
    </lineage>
</organism>
<dbReference type="GO" id="GO:0005829">
    <property type="term" value="C:cytosol"/>
    <property type="evidence" value="ECO:0007669"/>
    <property type="project" value="TreeGrafter"/>
</dbReference>
<dbReference type="Gene3D" id="3.40.50.880">
    <property type="match status" value="1"/>
</dbReference>
<reference evidence="2 3" key="1">
    <citation type="journal article" date="2015" name="Genome Announc.">
        <title>Expanding the biotechnology potential of lactobacilli through comparative genomics of 213 strains and associated genera.</title>
        <authorList>
            <person name="Sun Z."/>
            <person name="Harris H.M."/>
            <person name="McCann A."/>
            <person name="Guo C."/>
            <person name="Argimon S."/>
            <person name="Zhang W."/>
            <person name="Yang X."/>
            <person name="Jeffery I.B."/>
            <person name="Cooney J.C."/>
            <person name="Kagawa T.F."/>
            <person name="Liu W."/>
            <person name="Song Y."/>
            <person name="Salvetti E."/>
            <person name="Wrobel A."/>
            <person name="Rasinkangas P."/>
            <person name="Parkhill J."/>
            <person name="Rea M.C."/>
            <person name="O'Sullivan O."/>
            <person name="Ritari J."/>
            <person name="Douillard F.P."/>
            <person name="Paul Ross R."/>
            <person name="Yang R."/>
            <person name="Briner A.E."/>
            <person name="Felis G.E."/>
            <person name="de Vos W.M."/>
            <person name="Barrangou R."/>
            <person name="Klaenhammer T.R."/>
            <person name="Caufield P.W."/>
            <person name="Cui Y."/>
            <person name="Zhang H."/>
            <person name="O'Toole P.W."/>
        </authorList>
    </citation>
    <scope>NUCLEOTIDE SEQUENCE [LARGE SCALE GENOMIC DNA]</scope>
    <source>
        <strain evidence="2 3">DSM 20509</strain>
    </source>
</reference>
<dbReference type="PROSITE" id="PS51273">
    <property type="entry name" value="GATASE_TYPE_1"/>
    <property type="match status" value="1"/>
</dbReference>
<name>A0A0R2AG41_9LACO</name>
<comment type="caution">
    <text evidence="2">The sequence shown here is derived from an EMBL/GenBank/DDBJ whole genome shotgun (WGS) entry which is preliminary data.</text>
</comment>
<dbReference type="Proteomes" id="UP000051008">
    <property type="component" value="Unassembled WGS sequence"/>
</dbReference>
<dbReference type="PATRIC" id="fig|1423718.3.peg.744"/>
<evidence type="ECO:0000313" key="3">
    <source>
        <dbReference type="Proteomes" id="UP000051008"/>
    </source>
</evidence>
<dbReference type="InterPro" id="IPR044992">
    <property type="entry name" value="ChyE-like"/>
</dbReference>
<dbReference type="InterPro" id="IPR017926">
    <property type="entry name" value="GATASE"/>
</dbReference>
<dbReference type="CDD" id="cd01741">
    <property type="entry name" value="GATase1_1"/>
    <property type="match status" value="1"/>
</dbReference>
<dbReference type="RefSeq" id="WP_050611586.1">
    <property type="nucleotide sequence ID" value="NZ_AYYP01000008.1"/>
</dbReference>
<dbReference type="InterPro" id="IPR029062">
    <property type="entry name" value="Class_I_gatase-like"/>
</dbReference>
<dbReference type="PANTHER" id="PTHR42695:SF5">
    <property type="entry name" value="GLUTAMINE AMIDOTRANSFERASE YLR126C-RELATED"/>
    <property type="match status" value="1"/>
</dbReference>
<accession>A0A0R2AG41</accession>
<proteinExistence type="predicted"/>
<sequence>MRINVIQHTPNEGPGAIADWAHEHGHQLYIYHPVHFDCGLPTAAETDLLVILGGPMSVNDKDEWILEERALIAKMMEVHKPVFGVCFGMQQIAITIGGEVSSGPKEAGWGMVEKTSNVIPEIPVALTALHWHAEQCHFPPYIAREITTLFSSEYTENQGILVGDNVIGLQFHFETLADNVREIVINDKDYLRGSEFKQYPDEVMAYPVPPANKQTLFKLLDFITHK</sequence>
<dbReference type="EMBL" id="AYYP01000008">
    <property type="protein sequence ID" value="KRM66109.1"/>
    <property type="molecule type" value="Genomic_DNA"/>
</dbReference>
<dbReference type="OrthoDB" id="9807137at2"/>
<evidence type="ECO:0000313" key="2">
    <source>
        <dbReference type="EMBL" id="KRM66109.1"/>
    </source>
</evidence>
<dbReference type="PANTHER" id="PTHR42695">
    <property type="entry name" value="GLUTAMINE AMIDOTRANSFERASE YLR126C-RELATED"/>
    <property type="match status" value="1"/>
</dbReference>
<keyword evidence="3" id="KW-1185">Reference proteome</keyword>
<gene>
    <name evidence="2" type="ORF">FC14_GL000712</name>
</gene>
<dbReference type="Pfam" id="PF00117">
    <property type="entry name" value="GATase"/>
    <property type="match status" value="1"/>
</dbReference>
<dbReference type="SUPFAM" id="SSF52317">
    <property type="entry name" value="Class I glutamine amidotransferase-like"/>
    <property type="match status" value="1"/>
</dbReference>
<feature type="domain" description="Glutamine amidotransferase" evidence="1">
    <location>
        <begin position="43"/>
        <end position="175"/>
    </location>
</feature>
<protein>
    <recommendedName>
        <fullName evidence="1">Glutamine amidotransferase domain-containing protein</fullName>
    </recommendedName>
</protein>
<evidence type="ECO:0000259" key="1">
    <source>
        <dbReference type="Pfam" id="PF00117"/>
    </source>
</evidence>